<evidence type="ECO:0000313" key="1">
    <source>
        <dbReference type="EMBL" id="KAJ0171208.1"/>
    </source>
</evidence>
<dbReference type="EMBL" id="CM034411">
    <property type="protein sequence ID" value="KAJ0171208.1"/>
    <property type="molecule type" value="Genomic_DNA"/>
</dbReference>
<proteinExistence type="predicted"/>
<evidence type="ECO:0000313" key="2">
    <source>
        <dbReference type="Proteomes" id="UP000824533"/>
    </source>
</evidence>
<accession>A0ACC1CI54</accession>
<comment type="caution">
    <text evidence="1">The sequence shown here is derived from an EMBL/GenBank/DDBJ whole genome shotgun (WGS) entry which is preliminary data.</text>
</comment>
<sequence length="164" mass="18722">MAICGCTPGGIFISAILALVLLPAQYYVPDFYQEEELDIKDQTSDEWLSALKQVPAVDIFIAGIIVIMVVVINLCEWIQRKLMERKIYKLNQYLTLSLERLRAVDAQQDELEATLKMVHNATSEYNLLLYLLLREQRILTHKGPPSNCFFDKTLNGDIDNLTLS</sequence>
<keyword evidence="2" id="KW-1185">Reference proteome</keyword>
<name>A0ACC1CI54_9NEOP</name>
<dbReference type="Proteomes" id="UP000824533">
    <property type="component" value="Linkage Group LG25"/>
</dbReference>
<reference evidence="1 2" key="1">
    <citation type="journal article" date="2021" name="Front. Genet.">
        <title>Chromosome-Level Genome Assembly Reveals Significant Gene Expansion in the Toll and IMD Signaling Pathways of Dendrolimus kikuchii.</title>
        <authorList>
            <person name="Zhou J."/>
            <person name="Wu P."/>
            <person name="Xiong Z."/>
            <person name="Liu N."/>
            <person name="Zhao N."/>
            <person name="Ji M."/>
            <person name="Qiu Y."/>
            <person name="Yang B."/>
        </authorList>
    </citation>
    <scope>NUCLEOTIDE SEQUENCE [LARGE SCALE GENOMIC DNA]</scope>
    <source>
        <strain evidence="1">Ann1</strain>
    </source>
</reference>
<organism evidence="1 2">
    <name type="scientific">Dendrolimus kikuchii</name>
    <dbReference type="NCBI Taxonomy" id="765133"/>
    <lineage>
        <taxon>Eukaryota</taxon>
        <taxon>Metazoa</taxon>
        <taxon>Ecdysozoa</taxon>
        <taxon>Arthropoda</taxon>
        <taxon>Hexapoda</taxon>
        <taxon>Insecta</taxon>
        <taxon>Pterygota</taxon>
        <taxon>Neoptera</taxon>
        <taxon>Endopterygota</taxon>
        <taxon>Lepidoptera</taxon>
        <taxon>Glossata</taxon>
        <taxon>Ditrysia</taxon>
        <taxon>Bombycoidea</taxon>
        <taxon>Lasiocampidae</taxon>
        <taxon>Dendrolimus</taxon>
    </lineage>
</organism>
<gene>
    <name evidence="1" type="ORF">K1T71_013407</name>
</gene>
<protein>
    <submittedName>
        <fullName evidence="1">Uncharacterized protein</fullName>
    </submittedName>
</protein>